<evidence type="ECO:0000256" key="1">
    <source>
        <dbReference type="SAM" id="SignalP"/>
    </source>
</evidence>
<name>A0A251NUH1_PRUPE</name>
<sequence>MMKIVVMWIGPLLLATLLTTSLSKWDPHRRKPTYAHSIISGAGAMTLKAEDPPLVLTTLNERVGEVRNGELR</sequence>
<evidence type="ECO:0000313" key="3">
    <source>
        <dbReference type="Proteomes" id="UP000006882"/>
    </source>
</evidence>
<dbReference type="Gramene" id="ONI02953">
    <property type="protein sequence ID" value="ONI02953"/>
    <property type="gene ID" value="PRUPE_6G231000"/>
</dbReference>
<gene>
    <name evidence="2" type="ORF">PRUPE_6G231000</name>
</gene>
<dbReference type="EMBL" id="CM007656">
    <property type="protein sequence ID" value="ONI02953.1"/>
    <property type="molecule type" value="Genomic_DNA"/>
</dbReference>
<dbReference type="AlphaFoldDB" id="A0A251NUH1"/>
<keyword evidence="1" id="KW-0732">Signal</keyword>
<organism evidence="2 3">
    <name type="scientific">Prunus persica</name>
    <name type="common">Peach</name>
    <name type="synonym">Amygdalus persica</name>
    <dbReference type="NCBI Taxonomy" id="3760"/>
    <lineage>
        <taxon>Eukaryota</taxon>
        <taxon>Viridiplantae</taxon>
        <taxon>Streptophyta</taxon>
        <taxon>Embryophyta</taxon>
        <taxon>Tracheophyta</taxon>
        <taxon>Spermatophyta</taxon>
        <taxon>Magnoliopsida</taxon>
        <taxon>eudicotyledons</taxon>
        <taxon>Gunneridae</taxon>
        <taxon>Pentapetalae</taxon>
        <taxon>rosids</taxon>
        <taxon>fabids</taxon>
        <taxon>Rosales</taxon>
        <taxon>Rosaceae</taxon>
        <taxon>Amygdaloideae</taxon>
        <taxon>Amygdaleae</taxon>
        <taxon>Prunus</taxon>
    </lineage>
</organism>
<reference evidence="2 3" key="1">
    <citation type="journal article" date="2013" name="Nat. Genet.">
        <title>The high-quality draft genome of peach (Prunus persica) identifies unique patterns of genetic diversity, domestication and genome evolution.</title>
        <authorList>
            <consortium name="International Peach Genome Initiative"/>
            <person name="Verde I."/>
            <person name="Abbott A.G."/>
            <person name="Scalabrin S."/>
            <person name="Jung S."/>
            <person name="Shu S."/>
            <person name="Marroni F."/>
            <person name="Zhebentyayeva T."/>
            <person name="Dettori M.T."/>
            <person name="Grimwood J."/>
            <person name="Cattonaro F."/>
            <person name="Zuccolo A."/>
            <person name="Rossini L."/>
            <person name="Jenkins J."/>
            <person name="Vendramin E."/>
            <person name="Meisel L.A."/>
            <person name="Decroocq V."/>
            <person name="Sosinski B."/>
            <person name="Prochnik S."/>
            <person name="Mitros T."/>
            <person name="Policriti A."/>
            <person name="Cipriani G."/>
            <person name="Dondini L."/>
            <person name="Ficklin S."/>
            <person name="Goodstein D.M."/>
            <person name="Xuan P."/>
            <person name="Del Fabbro C."/>
            <person name="Aramini V."/>
            <person name="Copetti D."/>
            <person name="Gonzalez S."/>
            <person name="Horner D.S."/>
            <person name="Falchi R."/>
            <person name="Lucas S."/>
            <person name="Mica E."/>
            <person name="Maldonado J."/>
            <person name="Lazzari B."/>
            <person name="Bielenberg D."/>
            <person name="Pirona R."/>
            <person name="Miculan M."/>
            <person name="Barakat A."/>
            <person name="Testolin R."/>
            <person name="Stella A."/>
            <person name="Tartarini S."/>
            <person name="Tonutti P."/>
            <person name="Arus P."/>
            <person name="Orellana A."/>
            <person name="Wells C."/>
            <person name="Main D."/>
            <person name="Vizzotto G."/>
            <person name="Silva H."/>
            <person name="Salamini F."/>
            <person name="Schmutz J."/>
            <person name="Morgante M."/>
            <person name="Rokhsar D.S."/>
        </authorList>
    </citation>
    <scope>NUCLEOTIDE SEQUENCE [LARGE SCALE GENOMIC DNA]</scope>
    <source>
        <strain evidence="3">cv. Nemared</strain>
    </source>
</reference>
<evidence type="ECO:0000313" key="2">
    <source>
        <dbReference type="EMBL" id="ONI02953.1"/>
    </source>
</evidence>
<keyword evidence="3" id="KW-1185">Reference proteome</keyword>
<proteinExistence type="predicted"/>
<feature type="signal peptide" evidence="1">
    <location>
        <begin position="1"/>
        <end position="23"/>
    </location>
</feature>
<feature type="chain" id="PRO_5012490628" evidence="1">
    <location>
        <begin position="24"/>
        <end position="72"/>
    </location>
</feature>
<accession>A0A251NUH1</accession>
<dbReference type="Proteomes" id="UP000006882">
    <property type="component" value="Chromosome G6"/>
</dbReference>
<protein>
    <submittedName>
        <fullName evidence="2">Uncharacterized protein</fullName>
    </submittedName>
</protein>